<dbReference type="PANTHER" id="PTHR36529">
    <property type="entry name" value="SLL1095 PROTEIN"/>
    <property type="match status" value="1"/>
</dbReference>
<name>A0ABP6V5S8_9GAMM</name>
<organism evidence="1 2">
    <name type="scientific">Zobellella aerophila</name>
    <dbReference type="NCBI Taxonomy" id="870480"/>
    <lineage>
        <taxon>Bacteria</taxon>
        <taxon>Pseudomonadati</taxon>
        <taxon>Pseudomonadota</taxon>
        <taxon>Gammaproteobacteria</taxon>
        <taxon>Aeromonadales</taxon>
        <taxon>Aeromonadaceae</taxon>
        <taxon>Zobellella</taxon>
    </lineage>
</organism>
<evidence type="ECO:0000313" key="2">
    <source>
        <dbReference type="Proteomes" id="UP001500795"/>
    </source>
</evidence>
<dbReference type="Gene3D" id="3.90.550.10">
    <property type="entry name" value="Spore Coat Polysaccharide Biosynthesis Protein SpsA, Chain A"/>
    <property type="match status" value="1"/>
</dbReference>
<keyword evidence="2" id="KW-1185">Reference proteome</keyword>
<dbReference type="InterPro" id="IPR018641">
    <property type="entry name" value="Trfase_1_rSAM/seldom-assoc"/>
</dbReference>
<sequence length="204" mass="21946">MSQTRIIIFAKAPLPGQAKTRLIPALGAEGAARLARQMLLSTLARGLTADLGPVELCMSPNPRDPAWADIPLPPGLILSDQGDGDLGERMARAAKRGLAQSPRVLLIGTDCPALIPARLRSTADQLHRKDAVIHPALDGGYVLLGLTRFHPRLFTDIPWSTSQVGSITLARLDELGWSCHRAEPLPDIDEPGDLHHLPEHGINS</sequence>
<comment type="caution">
    <text evidence="1">The sequence shown here is derived from an EMBL/GenBank/DDBJ whole genome shotgun (WGS) entry which is preliminary data.</text>
</comment>
<dbReference type="Proteomes" id="UP001500795">
    <property type="component" value="Unassembled WGS sequence"/>
</dbReference>
<dbReference type="InterPro" id="IPR029044">
    <property type="entry name" value="Nucleotide-diphossugar_trans"/>
</dbReference>
<dbReference type="NCBIfam" id="TIGR04282">
    <property type="entry name" value="glyco_like_cofC"/>
    <property type="match status" value="1"/>
</dbReference>
<dbReference type="Pfam" id="PF09837">
    <property type="entry name" value="DUF2064"/>
    <property type="match status" value="1"/>
</dbReference>
<dbReference type="RefSeq" id="WP_344954395.1">
    <property type="nucleotide sequence ID" value="NZ_BAABCX010000001.1"/>
</dbReference>
<reference evidence="2" key="1">
    <citation type="journal article" date="2019" name="Int. J. Syst. Evol. Microbiol.">
        <title>The Global Catalogue of Microorganisms (GCM) 10K type strain sequencing project: providing services to taxonomists for standard genome sequencing and annotation.</title>
        <authorList>
            <consortium name="The Broad Institute Genomics Platform"/>
            <consortium name="The Broad Institute Genome Sequencing Center for Infectious Disease"/>
            <person name="Wu L."/>
            <person name="Ma J."/>
        </authorList>
    </citation>
    <scope>NUCLEOTIDE SEQUENCE [LARGE SCALE GENOMIC DNA]</scope>
    <source>
        <strain evidence="2">JCM 17110</strain>
    </source>
</reference>
<gene>
    <name evidence="1" type="ORF">GCM10022394_05030</name>
</gene>
<dbReference type="PANTHER" id="PTHR36529:SF1">
    <property type="entry name" value="GLYCOSYLTRANSFERASE"/>
    <property type="match status" value="1"/>
</dbReference>
<proteinExistence type="predicted"/>
<accession>A0ABP6V5S8</accession>
<protein>
    <submittedName>
        <fullName evidence="1">TIGR04282 family arsenosugar biosynthesis glycosyltransferase</fullName>
    </submittedName>
</protein>
<dbReference type="EMBL" id="BAABCX010000001">
    <property type="protein sequence ID" value="GAA3528850.1"/>
    <property type="molecule type" value="Genomic_DNA"/>
</dbReference>
<evidence type="ECO:0000313" key="1">
    <source>
        <dbReference type="EMBL" id="GAA3528850.1"/>
    </source>
</evidence>
<dbReference type="SUPFAM" id="SSF53448">
    <property type="entry name" value="Nucleotide-diphospho-sugar transferases"/>
    <property type="match status" value="1"/>
</dbReference>